<feature type="region of interest" description="Disordered" evidence="1">
    <location>
        <begin position="27"/>
        <end position="71"/>
    </location>
</feature>
<feature type="compositionally biased region" description="Polar residues" evidence="1">
    <location>
        <begin position="605"/>
        <end position="614"/>
    </location>
</feature>
<dbReference type="RefSeq" id="XP_018069684.1">
    <property type="nucleotide sequence ID" value="XM_018212024.1"/>
</dbReference>
<dbReference type="InParanoid" id="A0A194X5H6"/>
<dbReference type="GeneID" id="28821750"/>
<feature type="compositionally biased region" description="Polar residues" evidence="1">
    <location>
        <begin position="159"/>
        <end position="170"/>
    </location>
</feature>
<dbReference type="AlphaFoldDB" id="A0A194X5H6"/>
<feature type="region of interest" description="Disordered" evidence="1">
    <location>
        <begin position="417"/>
        <end position="561"/>
    </location>
</feature>
<name>A0A194X5H6_MOLSC</name>
<feature type="compositionally biased region" description="Polar residues" evidence="1">
    <location>
        <begin position="656"/>
        <end position="669"/>
    </location>
</feature>
<dbReference type="Proteomes" id="UP000070700">
    <property type="component" value="Unassembled WGS sequence"/>
</dbReference>
<feature type="compositionally biased region" description="Basic and acidic residues" evidence="1">
    <location>
        <begin position="543"/>
        <end position="557"/>
    </location>
</feature>
<evidence type="ECO:0000256" key="1">
    <source>
        <dbReference type="SAM" id="MobiDB-lite"/>
    </source>
</evidence>
<feature type="region of interest" description="Disordered" evidence="1">
    <location>
        <begin position="656"/>
        <end position="681"/>
    </location>
</feature>
<feature type="compositionally biased region" description="Basic and acidic residues" evidence="1">
    <location>
        <begin position="355"/>
        <end position="365"/>
    </location>
</feature>
<dbReference type="EMBL" id="KQ947418">
    <property type="protein sequence ID" value="KUJ15329.1"/>
    <property type="molecule type" value="Genomic_DNA"/>
</dbReference>
<evidence type="ECO:0000313" key="2">
    <source>
        <dbReference type="EMBL" id="KUJ15329.1"/>
    </source>
</evidence>
<proteinExistence type="predicted"/>
<evidence type="ECO:0000313" key="3">
    <source>
        <dbReference type="Proteomes" id="UP000070700"/>
    </source>
</evidence>
<feature type="compositionally biased region" description="Basic and acidic residues" evidence="1">
    <location>
        <begin position="241"/>
        <end position="252"/>
    </location>
</feature>
<feature type="region of interest" description="Disordered" evidence="1">
    <location>
        <begin position="86"/>
        <end position="252"/>
    </location>
</feature>
<feature type="region of interest" description="Disordered" evidence="1">
    <location>
        <begin position="347"/>
        <end position="404"/>
    </location>
</feature>
<keyword evidence="3" id="KW-1185">Reference proteome</keyword>
<protein>
    <submittedName>
        <fullName evidence="2">Uncharacterized protein</fullName>
    </submittedName>
</protein>
<feature type="compositionally biased region" description="Low complexity" evidence="1">
    <location>
        <begin position="86"/>
        <end position="99"/>
    </location>
</feature>
<feature type="compositionally biased region" description="Polar residues" evidence="1">
    <location>
        <begin position="27"/>
        <end position="43"/>
    </location>
</feature>
<dbReference type="OrthoDB" id="3946221at2759"/>
<feature type="compositionally biased region" description="Polar residues" evidence="1">
    <location>
        <begin position="478"/>
        <end position="488"/>
    </location>
</feature>
<feature type="compositionally biased region" description="Basic and acidic residues" evidence="1">
    <location>
        <begin position="184"/>
        <end position="195"/>
    </location>
</feature>
<feature type="compositionally biased region" description="Low complexity" evidence="1">
    <location>
        <begin position="443"/>
        <end position="452"/>
    </location>
</feature>
<sequence length="748" mass="82364">MHSHIPSSPPIAPRRYTYTAHIRQHPQFNPDVTQTPSIVFSSPSLPPPIQPGRDQASLAPASQHPDRPTLSPIARAGRMLQNIVVPSSPRSRSQSLGSPFKSPAADRRSSSVIAQPATESPLLERRTGPLPKLDLSSHFSGSSSQYHQRSTVRQHEDPFQSSVLRQQRSPSPEERQQYRLGLPQDRRYSDPRLSDLRSGVESVHSDNDMSWQAEEEISVPLSSASMTKDDATSMNTNGSSSEHRTLTSEEKWSAERAEVIKQAESADADRLIVIGSDDDGFNDQEFDDDEGFGQLLETLNSSSPAAPKTQEASRDIAEKPRRSKIPSPWRKNSKCLVYSDELSHLASSPAAAKQTLRDNSTKKAIPEPVTIRRSLQPELSDDVSADFSGWQIPQKSNFNPRPREPINVDLSALLSASPPKRLPVLPKDRQQPTVQKTTSNKASSSEPPSQEIEPTHERRTSFAPIPQKMGFNPRPRADSSSPVKQPSLGQILFGNTRRTNLNTPPEPSSSSSVSRLLSASSPSRTNTIPACRTPSAQVSPLNSERDSSLISTSEKENQVTNSRTLKWTESLQLHTTRTLIQTPLPPPNLSPTKSCLRSPMKTPSGPGSSENVSPSKAVAFVSSSPMPSSPTTAPLSSTTWSKDHWKLLDSILQQWKPENQNSSPLSDGSGSKEKRRRNSTRVISRLLGKTVSSQGEKLRLEQWHLEVVDDFRGYVPGWEEKAVAMRVFSLVIGEEKRALRAAAQSAIF</sequence>
<feature type="region of interest" description="Disordered" evidence="1">
    <location>
        <begin position="578"/>
        <end position="614"/>
    </location>
</feature>
<dbReference type="STRING" id="149040.A0A194X5H6"/>
<feature type="region of interest" description="Disordered" evidence="1">
    <location>
        <begin position="299"/>
        <end position="330"/>
    </location>
</feature>
<feature type="compositionally biased region" description="Low complexity" evidence="1">
    <location>
        <begin position="508"/>
        <end position="524"/>
    </location>
</feature>
<feature type="compositionally biased region" description="Basic and acidic residues" evidence="1">
    <location>
        <begin position="311"/>
        <end position="320"/>
    </location>
</feature>
<feature type="compositionally biased region" description="Polar residues" evidence="1">
    <location>
        <begin position="220"/>
        <end position="240"/>
    </location>
</feature>
<gene>
    <name evidence="2" type="ORF">LY89DRAFT_648582</name>
</gene>
<accession>A0A194X5H6</accession>
<feature type="compositionally biased region" description="Polar residues" evidence="1">
    <location>
        <begin position="431"/>
        <end position="442"/>
    </location>
</feature>
<reference evidence="2 3" key="1">
    <citation type="submission" date="2015-10" db="EMBL/GenBank/DDBJ databases">
        <title>Full genome of DAOMC 229536 Phialocephala scopiformis, a fungal endophyte of spruce producing the potent anti-insectan compound rugulosin.</title>
        <authorList>
            <consortium name="DOE Joint Genome Institute"/>
            <person name="Walker A.K."/>
            <person name="Frasz S.L."/>
            <person name="Seifert K.A."/>
            <person name="Miller J.D."/>
            <person name="Mondo S.J."/>
            <person name="Labutti K."/>
            <person name="Lipzen A."/>
            <person name="Dockter R."/>
            <person name="Kennedy M."/>
            <person name="Grigoriev I.V."/>
            <person name="Spatafora J.W."/>
        </authorList>
    </citation>
    <scope>NUCLEOTIDE SEQUENCE [LARGE SCALE GENOMIC DNA]</scope>
    <source>
        <strain evidence="2 3">CBS 120377</strain>
    </source>
</reference>
<dbReference type="KEGG" id="psco:LY89DRAFT_648582"/>
<organism evidence="2 3">
    <name type="scientific">Mollisia scopiformis</name>
    <name type="common">Conifer needle endophyte fungus</name>
    <name type="synonym">Phialocephala scopiformis</name>
    <dbReference type="NCBI Taxonomy" id="149040"/>
    <lineage>
        <taxon>Eukaryota</taxon>
        <taxon>Fungi</taxon>
        <taxon>Dikarya</taxon>
        <taxon>Ascomycota</taxon>
        <taxon>Pezizomycotina</taxon>
        <taxon>Leotiomycetes</taxon>
        <taxon>Helotiales</taxon>
        <taxon>Mollisiaceae</taxon>
        <taxon>Mollisia</taxon>
    </lineage>
</organism>